<proteinExistence type="predicted"/>
<accession>A0A834N893</accession>
<evidence type="ECO:0000313" key="1">
    <source>
        <dbReference type="EMBL" id="KAF7398539.1"/>
    </source>
</evidence>
<sequence length="70" mass="7865">MFLHGEVVLVGPETRNRITNVILTPDPYHSLTSSSPNSRDTLAPSRAHIRELALNKYKDRNLQGDADHEV</sequence>
<reference evidence="1" key="1">
    <citation type="journal article" date="2020" name="G3 (Bethesda)">
        <title>High-Quality Assemblies for Three Invasive Social Wasps from the &lt;i&gt;Vespula&lt;/i&gt; Genus.</title>
        <authorList>
            <person name="Harrop T.W.R."/>
            <person name="Guhlin J."/>
            <person name="McLaughlin G.M."/>
            <person name="Permina E."/>
            <person name="Stockwell P."/>
            <person name="Gilligan J."/>
            <person name="Le Lec M.F."/>
            <person name="Gruber M.A.M."/>
            <person name="Quinn O."/>
            <person name="Lovegrove M."/>
            <person name="Duncan E.J."/>
            <person name="Remnant E.J."/>
            <person name="Van Eeckhoven J."/>
            <person name="Graham B."/>
            <person name="Knapp R.A."/>
            <person name="Langford K.W."/>
            <person name="Kronenberg Z."/>
            <person name="Press M.O."/>
            <person name="Eacker S.M."/>
            <person name="Wilson-Rankin E.E."/>
            <person name="Purcell J."/>
            <person name="Lester P.J."/>
            <person name="Dearden P.K."/>
        </authorList>
    </citation>
    <scope>NUCLEOTIDE SEQUENCE</scope>
    <source>
        <strain evidence="1">Marl-1</strain>
    </source>
</reference>
<comment type="caution">
    <text evidence="1">The sequence shown here is derived from an EMBL/GenBank/DDBJ whole genome shotgun (WGS) entry which is preliminary data.</text>
</comment>
<name>A0A834N893_VESVU</name>
<dbReference type="Proteomes" id="UP000614350">
    <property type="component" value="Unassembled WGS sequence"/>
</dbReference>
<keyword evidence="2" id="KW-1185">Reference proteome</keyword>
<gene>
    <name evidence="1" type="ORF">HZH66_006436</name>
</gene>
<dbReference type="EMBL" id="JACSEA010000006">
    <property type="protein sequence ID" value="KAF7398539.1"/>
    <property type="molecule type" value="Genomic_DNA"/>
</dbReference>
<evidence type="ECO:0000313" key="2">
    <source>
        <dbReference type="Proteomes" id="UP000614350"/>
    </source>
</evidence>
<dbReference type="AlphaFoldDB" id="A0A834N893"/>
<protein>
    <submittedName>
        <fullName evidence="1">Uncharacterized protein</fullName>
    </submittedName>
</protein>
<organism evidence="1 2">
    <name type="scientific">Vespula vulgaris</name>
    <name type="common">Yellow jacket</name>
    <name type="synonym">Wasp</name>
    <dbReference type="NCBI Taxonomy" id="7454"/>
    <lineage>
        <taxon>Eukaryota</taxon>
        <taxon>Metazoa</taxon>
        <taxon>Ecdysozoa</taxon>
        <taxon>Arthropoda</taxon>
        <taxon>Hexapoda</taxon>
        <taxon>Insecta</taxon>
        <taxon>Pterygota</taxon>
        <taxon>Neoptera</taxon>
        <taxon>Endopterygota</taxon>
        <taxon>Hymenoptera</taxon>
        <taxon>Apocrita</taxon>
        <taxon>Aculeata</taxon>
        <taxon>Vespoidea</taxon>
        <taxon>Vespidae</taxon>
        <taxon>Vespinae</taxon>
        <taxon>Vespula</taxon>
    </lineage>
</organism>